<name>A0A248TFI8_9BACI</name>
<reference evidence="1 2" key="1">
    <citation type="submission" date="2017-08" db="EMBL/GenBank/DDBJ databases">
        <title>Complete Genome Sequence of Bacillus kochii Oregon-R-modENCODE STRAIN BDGP4, isolated from Drosophila melanogaster gut.</title>
        <authorList>
            <person name="Wan K.H."/>
            <person name="Yu C."/>
            <person name="Park S."/>
            <person name="Hammonds A.S."/>
            <person name="Booth B.W."/>
            <person name="Celniker S.E."/>
        </authorList>
    </citation>
    <scope>NUCLEOTIDE SEQUENCE [LARGE SCALE GENOMIC DNA]</scope>
    <source>
        <strain evidence="1 2">BDGP4</strain>
    </source>
</reference>
<protein>
    <submittedName>
        <fullName evidence="1">Uncharacterized protein</fullName>
    </submittedName>
</protein>
<dbReference type="RefSeq" id="WP_095370484.1">
    <property type="nucleotide sequence ID" value="NZ_CP022983.1"/>
</dbReference>
<dbReference type="KEGG" id="bko:CKF48_05950"/>
<accession>A0A248TFI8</accession>
<dbReference type="AlphaFoldDB" id="A0A248TFI8"/>
<dbReference type="Proteomes" id="UP000215137">
    <property type="component" value="Chromosome"/>
</dbReference>
<organism evidence="1 2">
    <name type="scientific">Cytobacillus kochii</name>
    <dbReference type="NCBI Taxonomy" id="859143"/>
    <lineage>
        <taxon>Bacteria</taxon>
        <taxon>Bacillati</taxon>
        <taxon>Bacillota</taxon>
        <taxon>Bacilli</taxon>
        <taxon>Bacillales</taxon>
        <taxon>Bacillaceae</taxon>
        <taxon>Cytobacillus</taxon>
    </lineage>
</organism>
<gene>
    <name evidence="1" type="ORF">CKF48_05950</name>
</gene>
<dbReference type="OrthoDB" id="2625187at2"/>
<evidence type="ECO:0000313" key="1">
    <source>
        <dbReference type="EMBL" id="ASV66909.1"/>
    </source>
</evidence>
<evidence type="ECO:0000313" key="2">
    <source>
        <dbReference type="Proteomes" id="UP000215137"/>
    </source>
</evidence>
<sequence length="231" mass="26985">MFNWLTEIEGHPCSIDEGEIKDFRMRKIIVKKSPKTMSAVCQLFAAVDIINEESSMMVYPIPDEQARLLVMEMTAPHYEEIKETIIAGRVKEMNLFHLKPESRIIIEKHLQKNGYPAIQDLYRRKRIKLSDTPQKIKYYLINKEKIAQLSSREKEEVFSFFHATFFVQQESILLQPTGWQLEDELITSYTIRTFSRMAGDLVLWVNENSNDVVGLEVYRNKIPLPIVSNLS</sequence>
<keyword evidence="2" id="KW-1185">Reference proteome</keyword>
<dbReference type="EMBL" id="CP022983">
    <property type="protein sequence ID" value="ASV66909.1"/>
    <property type="molecule type" value="Genomic_DNA"/>
</dbReference>
<proteinExistence type="predicted"/>